<feature type="repeat" description="TPR" evidence="1">
    <location>
        <begin position="194"/>
        <end position="227"/>
    </location>
</feature>
<dbReference type="OrthoDB" id="943406at2"/>
<feature type="transmembrane region" description="Helical" evidence="2">
    <location>
        <begin position="424"/>
        <end position="442"/>
    </location>
</feature>
<dbReference type="Proteomes" id="UP000032578">
    <property type="component" value="Unassembled WGS sequence"/>
</dbReference>
<sequence>MVFRFLFVLLFVLVSNCSNTEFKEEINKDKDVLEVEMLYSISKNKKKKLNLRLNAINSAYKILKNKEIDSVLSKVLYQKALLHYSNKEYDSMLYFNDILINSSKFKNEHYYLGNANFLNAFYFDDIKYVPERAFYFYNQAKNHFKRISDSSEVGKCLLNLAYLQNNSNDYFGSKESVTQALQYLNADKDKSNFTSAYNVLAISNKELLNYNEAIKYYKKAIALTNSEMSKLNYKINISVVHTANKKYSEAIKLLKSLKNDTLLLTSPLKKARVIDHLAYNEWLKDSINTSKDLFAALEIREKYNIPTALIPSYKHLGEFFIKKNKAKASEYLEKAIEVSKLVKYPKGELEALRLLMELKPNNVALKNRYIYLSDSLKRQELNVKTQFAHIKYQDQQKTEQLLQQTNLAKQREIALLKEKEQKNIFIFAGIIFLLITLFYLKFQSVKYKNDKIESVYKTREALSKTIHDEVANEINLLTNYVENHSNSPMSSGENLLSNKLNNIYQRARNISASNNKIDFSNFKEELNNLLVQYNPTNIQLITNLVEFEWQSIANYKKGEIYLVLQELLVNAKKHSNASIITLILGDNNKQRTITYNDNGDGADLNKERLNGLKNAENRIKNIKGVFNFETSPGKGFQATIVFKK</sequence>
<reference evidence="4 5" key="1">
    <citation type="submission" date="2014-11" db="EMBL/GenBank/DDBJ databases">
        <title>Tamlana sedimentorum sp. nov., isolated from shallow sand sediments of the Sea of Japan.</title>
        <authorList>
            <person name="Romanenko L.A."/>
        </authorList>
    </citation>
    <scope>NUCLEOTIDE SEQUENCE [LARGE SCALE GENOMIC DNA]</scope>
    <source>
        <strain evidence="4 5">JCM 19808</strain>
    </source>
</reference>
<dbReference type="InterPro" id="IPR036890">
    <property type="entry name" value="HATPase_C_sf"/>
</dbReference>
<dbReference type="Gene3D" id="3.30.565.10">
    <property type="entry name" value="Histidine kinase-like ATPase, C-terminal domain"/>
    <property type="match status" value="1"/>
</dbReference>
<keyword evidence="2" id="KW-0812">Transmembrane</keyword>
<protein>
    <submittedName>
        <fullName evidence="4">Uncharacterized protein</fullName>
    </submittedName>
</protein>
<evidence type="ECO:0000313" key="5">
    <source>
        <dbReference type="Proteomes" id="UP000032578"/>
    </source>
</evidence>
<dbReference type="PROSITE" id="PS50005">
    <property type="entry name" value="TPR"/>
    <property type="match status" value="1"/>
</dbReference>
<evidence type="ECO:0000256" key="1">
    <source>
        <dbReference type="PROSITE-ProRule" id="PRU00339"/>
    </source>
</evidence>
<dbReference type="InterPro" id="IPR019734">
    <property type="entry name" value="TPR_rpt"/>
</dbReference>
<evidence type="ECO:0000313" key="4">
    <source>
        <dbReference type="EMBL" id="KJD37155.1"/>
    </source>
</evidence>
<accession>A0A0D7WDB1</accession>
<keyword evidence="5" id="KW-1185">Reference proteome</keyword>
<name>A0A0D7WDB1_9FLAO</name>
<keyword evidence="1" id="KW-0802">TPR repeat</keyword>
<organism evidence="4 5">
    <name type="scientific">Neotamlana sedimentorum</name>
    <dbReference type="NCBI Taxonomy" id="1435349"/>
    <lineage>
        <taxon>Bacteria</taxon>
        <taxon>Pseudomonadati</taxon>
        <taxon>Bacteroidota</taxon>
        <taxon>Flavobacteriia</taxon>
        <taxon>Flavobacteriales</taxon>
        <taxon>Flavobacteriaceae</taxon>
        <taxon>Neotamlana</taxon>
    </lineage>
</organism>
<keyword evidence="3" id="KW-0732">Signal</keyword>
<dbReference type="SUPFAM" id="SSF55874">
    <property type="entry name" value="ATPase domain of HSP90 chaperone/DNA topoisomerase II/histidine kinase"/>
    <property type="match status" value="1"/>
</dbReference>
<gene>
    <name evidence="4" type="ORF">PW52_01485</name>
</gene>
<keyword evidence="2" id="KW-0472">Membrane</keyword>
<dbReference type="SUPFAM" id="SSF48452">
    <property type="entry name" value="TPR-like"/>
    <property type="match status" value="1"/>
</dbReference>
<evidence type="ECO:0000256" key="3">
    <source>
        <dbReference type="SAM" id="SignalP"/>
    </source>
</evidence>
<dbReference type="PATRIC" id="fig|1435349.4.peg.302"/>
<dbReference type="CDD" id="cd16917">
    <property type="entry name" value="HATPase_UhpB-NarQ-NarX-like"/>
    <property type="match status" value="1"/>
</dbReference>
<evidence type="ECO:0000256" key="2">
    <source>
        <dbReference type="SAM" id="Phobius"/>
    </source>
</evidence>
<dbReference type="Gene3D" id="1.25.40.10">
    <property type="entry name" value="Tetratricopeptide repeat domain"/>
    <property type="match status" value="1"/>
</dbReference>
<dbReference type="RefSeq" id="WP_044631143.1">
    <property type="nucleotide sequence ID" value="NZ_JTDW01000001.1"/>
</dbReference>
<dbReference type="STRING" id="1435349.PW52_01485"/>
<dbReference type="AlphaFoldDB" id="A0A0D7WDB1"/>
<proteinExistence type="predicted"/>
<dbReference type="EMBL" id="JTDW01000001">
    <property type="protein sequence ID" value="KJD37155.1"/>
    <property type="molecule type" value="Genomic_DNA"/>
</dbReference>
<dbReference type="SMART" id="SM00028">
    <property type="entry name" value="TPR"/>
    <property type="match status" value="3"/>
</dbReference>
<keyword evidence="2" id="KW-1133">Transmembrane helix</keyword>
<comment type="caution">
    <text evidence="4">The sequence shown here is derived from an EMBL/GenBank/DDBJ whole genome shotgun (WGS) entry which is preliminary data.</text>
</comment>
<feature type="chain" id="PRO_5002326042" evidence="3">
    <location>
        <begin position="21"/>
        <end position="644"/>
    </location>
</feature>
<dbReference type="InterPro" id="IPR011990">
    <property type="entry name" value="TPR-like_helical_dom_sf"/>
</dbReference>
<feature type="signal peptide" evidence="3">
    <location>
        <begin position="1"/>
        <end position="20"/>
    </location>
</feature>